<keyword evidence="3" id="KW-0472">Membrane</keyword>
<proteinExistence type="predicted"/>
<keyword evidence="3" id="KW-1133">Transmembrane helix</keyword>
<dbReference type="Pfam" id="PF05036">
    <property type="entry name" value="SPOR"/>
    <property type="match status" value="1"/>
</dbReference>
<dbReference type="SUPFAM" id="SSF110997">
    <property type="entry name" value="Sporulation related repeat"/>
    <property type="match status" value="1"/>
</dbReference>
<dbReference type="Gene3D" id="3.30.70.1070">
    <property type="entry name" value="Sporulation related repeat"/>
    <property type="match status" value="1"/>
</dbReference>
<keyword evidence="3" id="KW-0812">Transmembrane</keyword>
<dbReference type="GO" id="GO:0042834">
    <property type="term" value="F:peptidoglycan binding"/>
    <property type="evidence" value="ECO:0007669"/>
    <property type="project" value="InterPro"/>
</dbReference>
<reference evidence="5 6" key="1">
    <citation type="submission" date="2019-05" db="EMBL/GenBank/DDBJ databases">
        <title>Thiomicrorhabdus sediminis sp. nov, a novel sulfur-oxidizing bacterium isolated from coastal sediment.</title>
        <authorList>
            <person name="Liu X."/>
        </authorList>
    </citation>
    <scope>NUCLEOTIDE SEQUENCE [LARGE SCALE GENOMIC DNA]</scope>
    <source>
        <strain evidence="5 6">G1</strain>
    </source>
</reference>
<sequence>MSLTISELEAERAKILEEIESKAKNLSNSDAADSAQPASLNDWLNAAEEVMPDKANNNRKKTTASYTDKALHSSRPNNRMSFFGVVVLLSLLLTILGVLYIAYNTIHKELQAVMAVKDDNIEQMKLLQADMKSLQQAVAAGGKSDLFISLEDKVSSLQAEVKSLKEQLAKQPVIGADSADQKLDSALPAKNSDQAISTADNNVVTEAILDEKLKNYTQKLEAKIDSKLEKILQFLTNGESTFDGEKPVSSANEKQSVEENLSSEAVKELKDTGEMAIETPEVKDAATPVVSTPLVKLVEEVKSPSMPAAPAAPIANATEDVKWLLAQPKPHYVLQLASMPDVNSLKKIIRSKSLTDTRILPQTRNDLTNYILVTGSFASRDDADRLAKKIKSETGISPWIRKAVDLSQRL</sequence>
<feature type="region of interest" description="Disordered" evidence="2">
    <location>
        <begin position="50"/>
        <end position="72"/>
    </location>
</feature>
<evidence type="ECO:0000256" key="2">
    <source>
        <dbReference type="SAM" id="MobiDB-lite"/>
    </source>
</evidence>
<dbReference type="InterPro" id="IPR007730">
    <property type="entry name" value="SPOR-like_dom"/>
</dbReference>
<organism evidence="5 6">
    <name type="scientific">Thiomicrorhabdus sediminis</name>
    <dbReference type="NCBI Taxonomy" id="2580412"/>
    <lineage>
        <taxon>Bacteria</taxon>
        <taxon>Pseudomonadati</taxon>
        <taxon>Pseudomonadota</taxon>
        <taxon>Gammaproteobacteria</taxon>
        <taxon>Thiotrichales</taxon>
        <taxon>Piscirickettsiaceae</taxon>
        <taxon>Thiomicrorhabdus</taxon>
    </lineage>
</organism>
<dbReference type="PROSITE" id="PS51724">
    <property type="entry name" value="SPOR"/>
    <property type="match status" value="1"/>
</dbReference>
<keyword evidence="1" id="KW-0175">Coiled coil</keyword>
<dbReference type="AlphaFoldDB" id="A0A4P9K536"/>
<feature type="coiled-coil region" evidence="1">
    <location>
        <begin position="117"/>
        <end position="167"/>
    </location>
</feature>
<name>A0A4P9K536_9GAMM</name>
<evidence type="ECO:0000256" key="3">
    <source>
        <dbReference type="SAM" id="Phobius"/>
    </source>
</evidence>
<dbReference type="RefSeq" id="WP_138564800.1">
    <property type="nucleotide sequence ID" value="NZ_CP040602.1"/>
</dbReference>
<dbReference type="KEGG" id="thig:FE785_05500"/>
<dbReference type="EMBL" id="CP040602">
    <property type="protein sequence ID" value="QCU90124.1"/>
    <property type="molecule type" value="Genomic_DNA"/>
</dbReference>
<evidence type="ECO:0000313" key="6">
    <source>
        <dbReference type="Proteomes" id="UP000304864"/>
    </source>
</evidence>
<evidence type="ECO:0000259" key="4">
    <source>
        <dbReference type="PROSITE" id="PS51724"/>
    </source>
</evidence>
<dbReference type="InterPro" id="IPR036680">
    <property type="entry name" value="SPOR-like_sf"/>
</dbReference>
<evidence type="ECO:0000256" key="1">
    <source>
        <dbReference type="SAM" id="Coils"/>
    </source>
</evidence>
<dbReference type="Proteomes" id="UP000304864">
    <property type="component" value="Chromosome"/>
</dbReference>
<feature type="transmembrane region" description="Helical" evidence="3">
    <location>
        <begin position="82"/>
        <end position="103"/>
    </location>
</feature>
<keyword evidence="6" id="KW-1185">Reference proteome</keyword>
<evidence type="ECO:0000313" key="5">
    <source>
        <dbReference type="EMBL" id="QCU90124.1"/>
    </source>
</evidence>
<dbReference type="OrthoDB" id="6189127at2"/>
<gene>
    <name evidence="5" type="ORF">FE785_05500</name>
</gene>
<protein>
    <recommendedName>
        <fullName evidence="4">SPOR domain-containing protein</fullName>
    </recommendedName>
</protein>
<accession>A0A4P9K536</accession>
<feature type="domain" description="SPOR" evidence="4">
    <location>
        <begin position="326"/>
        <end position="403"/>
    </location>
</feature>